<dbReference type="STRING" id="1618023.UH38_23660"/>
<proteinExistence type="predicted"/>
<gene>
    <name evidence="2" type="ORF">UH38_23660</name>
</gene>
<organism evidence="2 3">
    <name type="scientific">Aliterella atlantica CENA595</name>
    <dbReference type="NCBI Taxonomy" id="1618023"/>
    <lineage>
        <taxon>Bacteria</taxon>
        <taxon>Bacillati</taxon>
        <taxon>Cyanobacteriota</taxon>
        <taxon>Cyanophyceae</taxon>
        <taxon>Chroococcidiopsidales</taxon>
        <taxon>Aliterellaceae</taxon>
        <taxon>Aliterella</taxon>
    </lineage>
</organism>
<sequence length="87" mass="9550">MTSNSSIRKRLILVKHLKRSSSICAIAGGVLLAAKVDLSGYGFIFLALSSSQMLLASILKKDQSMIFYSASLFLFVDCLGVDRWIFS</sequence>
<dbReference type="Proteomes" id="UP000032452">
    <property type="component" value="Unassembled WGS sequence"/>
</dbReference>
<feature type="transmembrane region" description="Helical" evidence="1">
    <location>
        <begin position="16"/>
        <end position="34"/>
    </location>
</feature>
<dbReference type="AlphaFoldDB" id="A0A0D8ZM65"/>
<evidence type="ECO:0000313" key="3">
    <source>
        <dbReference type="Proteomes" id="UP000032452"/>
    </source>
</evidence>
<feature type="transmembrane region" description="Helical" evidence="1">
    <location>
        <begin position="66"/>
        <end position="86"/>
    </location>
</feature>
<keyword evidence="1" id="KW-0812">Transmembrane</keyword>
<protein>
    <submittedName>
        <fullName evidence="2">Uncharacterized protein</fullName>
    </submittedName>
</protein>
<keyword evidence="3" id="KW-1185">Reference proteome</keyword>
<evidence type="ECO:0000313" key="2">
    <source>
        <dbReference type="EMBL" id="KJH69462.1"/>
    </source>
</evidence>
<name>A0A0D8ZM65_9CYAN</name>
<keyword evidence="1" id="KW-1133">Transmembrane helix</keyword>
<accession>A0A0D8ZM65</accession>
<keyword evidence="1" id="KW-0472">Membrane</keyword>
<reference evidence="2 3" key="1">
    <citation type="submission" date="2015-02" db="EMBL/GenBank/DDBJ databases">
        <title>Draft genome of a novel marine cyanobacterium (Chroococcales) isolated from South Atlantic Ocean.</title>
        <authorList>
            <person name="Rigonato J."/>
            <person name="Alvarenga D.O."/>
            <person name="Branco L.H."/>
            <person name="Varani A.M."/>
            <person name="Brandini F.P."/>
            <person name="Fiore M.F."/>
        </authorList>
    </citation>
    <scope>NUCLEOTIDE SEQUENCE [LARGE SCALE GENOMIC DNA]</scope>
    <source>
        <strain evidence="2 3">CENA595</strain>
    </source>
</reference>
<evidence type="ECO:0000256" key="1">
    <source>
        <dbReference type="SAM" id="Phobius"/>
    </source>
</evidence>
<dbReference type="EMBL" id="JYON01000043">
    <property type="protein sequence ID" value="KJH69462.1"/>
    <property type="molecule type" value="Genomic_DNA"/>
</dbReference>
<comment type="caution">
    <text evidence="2">The sequence shown here is derived from an EMBL/GenBank/DDBJ whole genome shotgun (WGS) entry which is preliminary data.</text>
</comment>